<evidence type="ECO:0000256" key="1">
    <source>
        <dbReference type="ARBA" id="ARBA00004123"/>
    </source>
</evidence>
<feature type="domain" description="C2H2-type" evidence="13">
    <location>
        <begin position="645"/>
        <end position="672"/>
    </location>
</feature>
<dbReference type="GeneTree" id="ENSGT00940000161979"/>
<keyword evidence="4" id="KW-0677">Repeat</keyword>
<keyword evidence="8" id="KW-0238">DNA-binding</keyword>
<evidence type="ECO:0000256" key="7">
    <source>
        <dbReference type="ARBA" id="ARBA00023015"/>
    </source>
</evidence>
<dbReference type="PANTHER" id="PTHR24393">
    <property type="entry name" value="ZINC FINGER PROTEIN"/>
    <property type="match status" value="1"/>
</dbReference>
<organism evidence="14 15">
    <name type="scientific">Anas platyrhynchos platyrhynchos</name>
    <name type="common">Northern mallard</name>
    <dbReference type="NCBI Taxonomy" id="8840"/>
    <lineage>
        <taxon>Eukaryota</taxon>
        <taxon>Metazoa</taxon>
        <taxon>Chordata</taxon>
        <taxon>Craniata</taxon>
        <taxon>Vertebrata</taxon>
        <taxon>Euteleostomi</taxon>
        <taxon>Archelosauria</taxon>
        <taxon>Archosauria</taxon>
        <taxon>Dinosauria</taxon>
        <taxon>Saurischia</taxon>
        <taxon>Theropoda</taxon>
        <taxon>Coelurosauria</taxon>
        <taxon>Aves</taxon>
        <taxon>Neognathae</taxon>
        <taxon>Galloanserae</taxon>
        <taxon>Anseriformes</taxon>
        <taxon>Anatidae</taxon>
        <taxon>Anatinae</taxon>
        <taxon>Anas</taxon>
    </lineage>
</organism>
<evidence type="ECO:0000256" key="4">
    <source>
        <dbReference type="ARBA" id="ARBA00022737"/>
    </source>
</evidence>
<protein>
    <recommendedName>
        <fullName evidence="13">C2H2-type domain-containing protein</fullName>
    </recommendedName>
</protein>
<reference evidence="14" key="3">
    <citation type="submission" date="2025-09" db="UniProtKB">
        <authorList>
            <consortium name="Ensembl"/>
        </authorList>
    </citation>
    <scope>IDENTIFICATION</scope>
</reference>
<dbReference type="FunFam" id="3.30.160.60:FF:000624">
    <property type="entry name" value="zinc finger protein 697"/>
    <property type="match status" value="1"/>
</dbReference>
<feature type="domain" description="C2H2-type" evidence="13">
    <location>
        <begin position="509"/>
        <end position="536"/>
    </location>
</feature>
<feature type="region of interest" description="Disordered" evidence="12">
    <location>
        <begin position="539"/>
        <end position="562"/>
    </location>
</feature>
<evidence type="ECO:0000256" key="11">
    <source>
        <dbReference type="PROSITE-ProRule" id="PRU00042"/>
    </source>
</evidence>
<feature type="compositionally biased region" description="Basic and acidic residues" evidence="12">
    <location>
        <begin position="553"/>
        <end position="562"/>
    </location>
</feature>
<keyword evidence="15" id="KW-1185">Reference proteome</keyword>
<dbReference type="GO" id="GO:0001228">
    <property type="term" value="F:DNA-binding transcription activator activity, RNA polymerase II-specific"/>
    <property type="evidence" value="ECO:0007669"/>
    <property type="project" value="TreeGrafter"/>
</dbReference>
<dbReference type="InterPro" id="IPR013087">
    <property type="entry name" value="Znf_C2H2_type"/>
</dbReference>
<dbReference type="GO" id="GO:0000978">
    <property type="term" value="F:RNA polymerase II cis-regulatory region sequence-specific DNA binding"/>
    <property type="evidence" value="ECO:0007669"/>
    <property type="project" value="TreeGrafter"/>
</dbReference>
<evidence type="ECO:0000256" key="5">
    <source>
        <dbReference type="ARBA" id="ARBA00022771"/>
    </source>
</evidence>
<evidence type="ECO:0000313" key="14">
    <source>
        <dbReference type="Ensembl" id="ENSAPLP00000026075.1"/>
    </source>
</evidence>
<dbReference type="InterPro" id="IPR036236">
    <property type="entry name" value="Znf_C2H2_sf"/>
</dbReference>
<keyword evidence="3" id="KW-0479">Metal-binding</keyword>
<feature type="region of interest" description="Disordered" evidence="12">
    <location>
        <begin position="339"/>
        <end position="362"/>
    </location>
</feature>
<dbReference type="AlphaFoldDB" id="A0A493TKC8"/>
<dbReference type="FunFam" id="3.30.160.60:FF:000688">
    <property type="entry name" value="zinc finger protein 197 isoform X1"/>
    <property type="match status" value="1"/>
</dbReference>
<feature type="compositionally biased region" description="Basic residues" evidence="12">
    <location>
        <begin position="539"/>
        <end position="552"/>
    </location>
</feature>
<dbReference type="Proteomes" id="UP000016666">
    <property type="component" value="Chromosome 3"/>
</dbReference>
<dbReference type="PROSITE" id="PS00028">
    <property type="entry name" value="ZINC_FINGER_C2H2_1"/>
    <property type="match status" value="8"/>
</dbReference>
<accession>A0A493TKC8</accession>
<feature type="region of interest" description="Disordered" evidence="12">
    <location>
        <begin position="1"/>
        <end position="79"/>
    </location>
</feature>
<evidence type="ECO:0000259" key="13">
    <source>
        <dbReference type="PROSITE" id="PS50157"/>
    </source>
</evidence>
<feature type="domain" description="C2H2-type" evidence="13">
    <location>
        <begin position="480"/>
        <end position="508"/>
    </location>
</feature>
<feature type="domain" description="C2H2-type" evidence="13">
    <location>
        <begin position="892"/>
        <end position="919"/>
    </location>
</feature>
<dbReference type="FunFam" id="3.30.160.60:FF:000557">
    <property type="entry name" value="zinc finger and SCAN domain-containing protein 29"/>
    <property type="match status" value="1"/>
</dbReference>
<sequence>MLQNIRALRGQGLPSTNPLRQPFWCGGAAPSGRRAARHNQAPPPNPSHAPNPRLTPEATPPRGSLQSADATPHLLPLPSQELRTVRMRSGAVMEVERGLLVGIAGRAAPGLGPGMAAEEPAGLGPAGLGPAVESESDVFEIMLPITILVLSDEDCLYNEAEEQAVTVPELKQEAGFSTNVLLKSDPAPSGASSGLSILEGKEIAANKDNCMEYPEEKWIDESLCNELTLSRSDQCDTSKDKCNRNVLPTSPRKADLNEINETSDRKEGVDNDACQKIPLFLAADSEGGDVTVNTCEQLALAAVCRDEEERADVANVLSAGTQEKQLEILTEMEATVKVEDTDSSFNGSNEANDKASKRSKFEAPSSVLEHILKEEPEPTQSHPALFANRYSPTSEELVKDLGDLEMNASISDESNATEEHVYKSLTPFSKKRHQQQYIVSPHENPNEIQGQQEGLAWPSMNIKPFSKASCSINKHEKINFKCRFCSSVYTCAALLKRHIHSAHKDKKIHKCCFCKRTFFFSVNLKNHIKFHKKMNRLQKARKNRMNARKVRQRRTEERKSETKKKESKYEKFFIKIERDFTSLGVPVIFSCRLCLFGSSNPRIFIHHMKGHQERPPYQCPQCDYTCISLSYMLNHMYWHAGYELYKCRFCTFFSLYFASMVRHSYIHTGAKPYSCEFCQSAFTSTSGLKRHRRLHAGEGTCQGPQLGFVRERKRSRRPSKSYTCDECNIVFYTRRHLSFHKKFHKQFKVTDSGYTNQSNEYKSEVFEFDSDSQDCASEKDNSLTGGMCKMLASEVDFEQADDVQEDKKMYSGNIFPESSYGSNTLPVFGSRSEVLDSYKKDTVVCKEDPLFNPDYSQWQFKDDDWQPEDGEDAAYYTSEDMWPSRLSTFKTYQCQFCDYATAVHSNFKLHLKMHADRGPFVCQECNKTFKTSNHLQRHRLLHVENQYEFGRCLYMDSRLEENLGLHPEMHIGLCPERSFGSLEGSSSVHYMLGSEVYGGQTAIQRDDGNDLLAQSEPRFYQCAECDYATYILSNLKLHVRTHTGEKPYSCSICQKEFRTSSHLKRHTVIHFNMEHLKCRKCDYSTDKWLSLKRHLALHSVSESSSAVCLYEQKPLPVKTYTCEECGYTTVHNSNLKQHLRIHTGEKPFECMQCGAAFRTSSHLKRHVLTHLKLYCRKCDFSTVDKRAFQKHAKVHKKKYKRSVTAL</sequence>
<dbReference type="STRING" id="8840.ENSAPLP00000026075"/>
<dbReference type="Gene3D" id="3.30.160.60">
    <property type="entry name" value="Classic Zinc Finger"/>
    <property type="match status" value="8"/>
</dbReference>
<dbReference type="Ensembl" id="ENSAPLT00000043377.1">
    <property type="protein sequence ID" value="ENSAPLP00000026075.1"/>
    <property type="gene ID" value="ENSAPLG00000026976.1"/>
</dbReference>
<evidence type="ECO:0000256" key="9">
    <source>
        <dbReference type="ARBA" id="ARBA00023163"/>
    </source>
</evidence>
<feature type="domain" description="C2H2-type" evidence="13">
    <location>
        <begin position="673"/>
        <end position="700"/>
    </location>
</feature>
<dbReference type="FunFam" id="3.30.160.60:FF:001370">
    <property type="entry name" value="Zinc finger protein"/>
    <property type="match status" value="1"/>
</dbReference>
<dbReference type="GO" id="GO:0008270">
    <property type="term" value="F:zinc ion binding"/>
    <property type="evidence" value="ECO:0007669"/>
    <property type="project" value="UniProtKB-KW"/>
</dbReference>
<dbReference type="Pfam" id="PF00096">
    <property type="entry name" value="zf-C2H2"/>
    <property type="match status" value="4"/>
</dbReference>
<proteinExistence type="inferred from homology"/>
<keyword evidence="10" id="KW-0539">Nucleus</keyword>
<dbReference type="SUPFAM" id="SSF57667">
    <property type="entry name" value="beta-beta-alpha zinc fingers"/>
    <property type="match status" value="6"/>
</dbReference>
<reference evidence="14 15" key="1">
    <citation type="submission" date="2017-10" db="EMBL/GenBank/DDBJ databases">
        <title>A new Pekin duck reference genome.</title>
        <authorList>
            <person name="Hou Z.-C."/>
            <person name="Zhou Z.-K."/>
            <person name="Zhu F."/>
            <person name="Hou S.-S."/>
        </authorList>
    </citation>
    <scope>NUCLEOTIDE SEQUENCE [LARGE SCALE GENOMIC DNA]</scope>
</reference>
<evidence type="ECO:0000313" key="15">
    <source>
        <dbReference type="Proteomes" id="UP000016666"/>
    </source>
</evidence>
<evidence type="ECO:0000256" key="8">
    <source>
        <dbReference type="ARBA" id="ARBA00023125"/>
    </source>
</evidence>
<evidence type="ECO:0000256" key="2">
    <source>
        <dbReference type="ARBA" id="ARBA00006991"/>
    </source>
</evidence>
<feature type="domain" description="C2H2-type" evidence="13">
    <location>
        <begin position="920"/>
        <end position="947"/>
    </location>
</feature>
<evidence type="ECO:0000256" key="12">
    <source>
        <dbReference type="SAM" id="MobiDB-lite"/>
    </source>
</evidence>
<dbReference type="GO" id="GO:0005634">
    <property type="term" value="C:nucleus"/>
    <property type="evidence" value="ECO:0007669"/>
    <property type="project" value="UniProtKB-SubCell"/>
</dbReference>
<evidence type="ECO:0000256" key="6">
    <source>
        <dbReference type="ARBA" id="ARBA00022833"/>
    </source>
</evidence>
<name>A0A493TKC8_ANAPP</name>
<keyword evidence="9" id="KW-0804">Transcription</keyword>
<feature type="domain" description="C2H2-type" evidence="13">
    <location>
        <begin position="1048"/>
        <end position="1075"/>
    </location>
</feature>
<evidence type="ECO:0000256" key="10">
    <source>
        <dbReference type="ARBA" id="ARBA00023242"/>
    </source>
</evidence>
<evidence type="ECO:0000256" key="3">
    <source>
        <dbReference type="ARBA" id="ARBA00022723"/>
    </source>
</evidence>
<dbReference type="SMART" id="SM00355">
    <property type="entry name" value="ZnF_C2H2"/>
    <property type="match status" value="15"/>
</dbReference>
<comment type="subcellular location">
    <subcellularLocation>
        <location evidence="1">Nucleus</location>
    </subcellularLocation>
</comment>
<feature type="domain" description="C2H2-type" evidence="13">
    <location>
        <begin position="1120"/>
        <end position="1147"/>
    </location>
</feature>
<keyword evidence="7" id="KW-0805">Transcription regulation</keyword>
<keyword evidence="5 11" id="KW-0863">Zinc-finger</keyword>
<dbReference type="PANTHER" id="PTHR24393:SF15">
    <property type="entry name" value="IP01243P-RELATED"/>
    <property type="match status" value="1"/>
</dbReference>
<feature type="domain" description="C2H2-type" evidence="13">
    <location>
        <begin position="1148"/>
        <end position="1170"/>
    </location>
</feature>
<reference evidence="14" key="2">
    <citation type="submission" date="2025-08" db="UniProtKB">
        <authorList>
            <consortium name="Ensembl"/>
        </authorList>
    </citation>
    <scope>IDENTIFICATION</scope>
</reference>
<feature type="domain" description="C2H2-type" evidence="13">
    <location>
        <begin position="1020"/>
        <end position="1047"/>
    </location>
</feature>
<keyword evidence="6" id="KW-0862">Zinc</keyword>
<dbReference type="OMA" id="THLKLHC"/>
<feature type="compositionally biased region" description="Basic and acidic residues" evidence="12">
    <location>
        <begin position="351"/>
        <end position="361"/>
    </location>
</feature>
<dbReference type="PROSITE" id="PS50157">
    <property type="entry name" value="ZINC_FINGER_C2H2_2"/>
    <property type="match status" value="11"/>
</dbReference>
<comment type="similarity">
    <text evidence="2">Belongs to the krueppel C2H2-type zinc-finger protein family.</text>
</comment>
<feature type="domain" description="C2H2-type" evidence="13">
    <location>
        <begin position="722"/>
        <end position="749"/>
    </location>
</feature>